<dbReference type="EMBL" id="DS976400">
    <property type="protein sequence ID" value="EEC20273.1"/>
    <property type="molecule type" value="Genomic_DNA"/>
</dbReference>
<dbReference type="Proteomes" id="UP000001555">
    <property type="component" value="Unassembled WGS sequence"/>
</dbReference>
<organism>
    <name type="scientific">Ixodes scapularis</name>
    <name type="common">Black-legged tick</name>
    <name type="synonym">Deer tick</name>
    <dbReference type="NCBI Taxonomy" id="6945"/>
    <lineage>
        <taxon>Eukaryota</taxon>
        <taxon>Metazoa</taxon>
        <taxon>Ecdysozoa</taxon>
        <taxon>Arthropoda</taxon>
        <taxon>Chelicerata</taxon>
        <taxon>Arachnida</taxon>
        <taxon>Acari</taxon>
        <taxon>Parasitiformes</taxon>
        <taxon>Ixodida</taxon>
        <taxon>Ixodoidea</taxon>
        <taxon>Ixodidae</taxon>
        <taxon>Ixodinae</taxon>
        <taxon>Ixodes</taxon>
    </lineage>
</organism>
<keyword evidence="3" id="KW-1185">Reference proteome</keyword>
<dbReference type="EMBL" id="ABJB010493369">
    <property type="status" value="NOT_ANNOTATED_CDS"/>
    <property type="molecule type" value="Genomic_DNA"/>
</dbReference>
<accession>B7QN51</accession>
<reference evidence="1 3" key="1">
    <citation type="submission" date="2008-03" db="EMBL/GenBank/DDBJ databases">
        <title>Annotation of Ixodes scapularis.</title>
        <authorList>
            <consortium name="Ixodes scapularis Genome Project Consortium"/>
            <person name="Caler E."/>
            <person name="Hannick L.I."/>
            <person name="Bidwell S."/>
            <person name="Joardar V."/>
            <person name="Thiagarajan M."/>
            <person name="Amedeo P."/>
            <person name="Galinsky K.J."/>
            <person name="Schobel S."/>
            <person name="Inman J."/>
            <person name="Hostetler J."/>
            <person name="Miller J."/>
            <person name="Hammond M."/>
            <person name="Megy K."/>
            <person name="Lawson D."/>
            <person name="Kodira C."/>
            <person name="Sutton G."/>
            <person name="Meyer J."/>
            <person name="Hill C.A."/>
            <person name="Birren B."/>
            <person name="Nene V."/>
            <person name="Collins F."/>
            <person name="Alarcon-Chaidez F."/>
            <person name="Wikel S."/>
            <person name="Strausberg R."/>
        </authorList>
    </citation>
    <scope>NUCLEOTIDE SEQUENCE [LARGE SCALE GENOMIC DNA]</scope>
    <source>
        <strain evidence="3">Wikel</strain>
        <strain evidence="1">Wikel colony</strain>
    </source>
</reference>
<dbReference type="EMBL" id="ABJB010569719">
    <property type="status" value="NOT_ANNOTATED_CDS"/>
    <property type="molecule type" value="Genomic_DNA"/>
</dbReference>
<dbReference type="VEuPathDB" id="VectorBase:ISCP_035536"/>
<reference evidence="2" key="2">
    <citation type="submission" date="2020-05" db="UniProtKB">
        <authorList>
            <consortium name="EnsemblMetazoa"/>
        </authorList>
    </citation>
    <scope>IDENTIFICATION</scope>
    <source>
        <strain evidence="2">wikel</strain>
    </source>
</reference>
<evidence type="ECO:0007829" key="4">
    <source>
        <dbReference type="PeptideAtlas" id="B7QN51"/>
    </source>
</evidence>
<dbReference type="PANTHER" id="PTHR13500">
    <property type="entry name" value="NUCLEOLAR PRERIBOSOMAL-ASSOCIATED PROTEIN 1"/>
    <property type="match status" value="1"/>
</dbReference>
<dbReference type="InParanoid" id="B7QN51"/>
<dbReference type="PANTHER" id="PTHR13500:SF0">
    <property type="entry name" value="NUCLEOLAR PRE-RIBOSOMAL-ASSOCIATED PROTEIN 1"/>
    <property type="match status" value="1"/>
</dbReference>
<dbReference type="EnsemblMetazoa" id="ISCW023890-RA">
    <property type="protein sequence ID" value="ISCW023890-PA"/>
    <property type="gene ID" value="ISCW023890"/>
</dbReference>
<keyword evidence="4" id="KW-1267">Proteomics identification</keyword>
<dbReference type="OrthoDB" id="72892at2759"/>
<dbReference type="HOGENOM" id="CLU_509319_0_0_1"/>
<dbReference type="AlphaFoldDB" id="B7QN51"/>
<dbReference type="EMBL" id="ABJB010993576">
    <property type="status" value="NOT_ANNOTATED_CDS"/>
    <property type="molecule type" value="Genomic_DNA"/>
</dbReference>
<dbReference type="VEuPathDB" id="VectorBase:ISCW023890"/>
<dbReference type="PaxDb" id="6945-B7QN51"/>
<sequence length="535" mass="59606">MLNDKSLKPVVQLLSWEGPRQWKPGKWNKFAPSEEQEDDETQAVLNVPPTDQLVSHYRETVDAAVQDSAGLKGSAVVRGSYCQSILDVLALYKEFATGDYGDFDWKLVAGIGGIQTDSLNSAVGECLQLRAIGLVLDACSSTEALLFGLLCKVNVLEDYGWEVGIWMEKLRQGQHLELVRLLLESVKLVLSDPNGLNSEVMRCVTAHGAAGGVAGLNLRVCKLYVHSVIKDILHYQQQPQALCKFLNERSALLSKSLRRYISIWSGGAMPQKRPQKDKAAGAFCSPAAEELEDAFLDHLFVRKDTTSATVRQIVEDVNSCDMAQCKALFYQVLFYIKACFDSTELLGGLRAFLKVFRKLFERCLQLEDGQESCLVFLDTLLRHETTLSWYLREEAEDAGASGAMLDYSSFLLDMITLIWLETPSISSKLEVSLRYLKDRSVRAIINQSLPKGLDCTKLVAAFAPVLSEVDIVTLLEAVVQPFMWGPSAVSFYSIHKKVSVSLLKQPKTEEILSLLEEEKMMASVLRFPLTLDLQV</sequence>
<protein>
    <submittedName>
        <fullName evidence="1 2">Uncharacterized protein</fullName>
    </submittedName>
</protein>
<dbReference type="InterPro" id="IPR039844">
    <property type="entry name" value="URB1"/>
</dbReference>
<evidence type="ECO:0000313" key="1">
    <source>
        <dbReference type="EMBL" id="EEC20273.1"/>
    </source>
</evidence>
<gene>
    <name evidence="1" type="ORF">IscW_ISCW023890</name>
</gene>
<evidence type="ECO:0000313" key="2">
    <source>
        <dbReference type="EnsemblMetazoa" id="ISCW023890-PA"/>
    </source>
</evidence>
<proteinExistence type="evidence at protein level"/>
<name>B7QN51_IXOSC</name>
<evidence type="ECO:0000313" key="3">
    <source>
        <dbReference type="Proteomes" id="UP000001555"/>
    </source>
</evidence>